<keyword evidence="10" id="KW-0325">Glycoprotein</keyword>
<dbReference type="PANTHER" id="PTHR11890">
    <property type="entry name" value="INTERLEUKIN-1 RECEPTOR FAMILY MEMBER"/>
    <property type="match status" value="1"/>
</dbReference>
<evidence type="ECO:0000256" key="3">
    <source>
        <dbReference type="ARBA" id="ARBA00022692"/>
    </source>
</evidence>
<keyword evidence="15" id="KW-1185">Reference proteome</keyword>
<evidence type="ECO:0000259" key="13">
    <source>
        <dbReference type="PROSITE" id="PS50835"/>
    </source>
</evidence>
<keyword evidence="11" id="KW-0393">Immunoglobulin domain</keyword>
<dbReference type="Proteomes" id="UP001444071">
    <property type="component" value="Unassembled WGS sequence"/>
</dbReference>
<dbReference type="EMBL" id="JAHRIM010040692">
    <property type="protein sequence ID" value="MEQ2266784.1"/>
    <property type="molecule type" value="Genomic_DNA"/>
</dbReference>
<evidence type="ECO:0000256" key="9">
    <source>
        <dbReference type="ARBA" id="ARBA00023170"/>
    </source>
</evidence>
<dbReference type="InterPro" id="IPR036179">
    <property type="entry name" value="Ig-like_dom_sf"/>
</dbReference>
<keyword evidence="4" id="KW-0732">Signal</keyword>
<evidence type="ECO:0000313" key="14">
    <source>
        <dbReference type="EMBL" id="MEQ2266784.1"/>
    </source>
</evidence>
<dbReference type="InterPro" id="IPR007110">
    <property type="entry name" value="Ig-like_dom"/>
</dbReference>
<keyword evidence="8" id="KW-1015">Disulfide bond</keyword>
<dbReference type="PROSITE" id="PS50835">
    <property type="entry name" value="IG_LIKE"/>
    <property type="match status" value="1"/>
</dbReference>
<evidence type="ECO:0000256" key="8">
    <source>
        <dbReference type="ARBA" id="ARBA00023157"/>
    </source>
</evidence>
<keyword evidence="7" id="KW-0472">Membrane</keyword>
<feature type="domain" description="Ig-like" evidence="13">
    <location>
        <begin position="109"/>
        <end position="179"/>
    </location>
</feature>
<keyword evidence="6" id="KW-1133">Transmembrane helix</keyword>
<accession>A0ABV0WC42</accession>
<keyword evidence="3" id="KW-0812">Transmembrane</keyword>
<keyword evidence="2" id="KW-0963">Cytoplasm</keyword>
<evidence type="ECO:0000256" key="10">
    <source>
        <dbReference type="ARBA" id="ARBA00023180"/>
    </source>
</evidence>
<dbReference type="Gene3D" id="2.60.40.10">
    <property type="entry name" value="Immunoglobulins"/>
    <property type="match status" value="1"/>
</dbReference>
<dbReference type="InterPro" id="IPR015621">
    <property type="entry name" value="IL-1_rcpt_fam"/>
</dbReference>
<dbReference type="InterPro" id="IPR013783">
    <property type="entry name" value="Ig-like_fold"/>
</dbReference>
<dbReference type="PANTHER" id="PTHR11890:SF22">
    <property type="entry name" value="INTERLEUKIN-1 RECEPTOR ACCESSORY PROTEIN-LIKE 1"/>
    <property type="match status" value="1"/>
</dbReference>
<evidence type="ECO:0000313" key="15">
    <source>
        <dbReference type="Proteomes" id="UP001444071"/>
    </source>
</evidence>
<reference evidence="14 15" key="1">
    <citation type="submission" date="2021-06" db="EMBL/GenBank/DDBJ databases">
        <authorList>
            <person name="Palmer J.M."/>
        </authorList>
    </citation>
    <scope>NUCLEOTIDE SEQUENCE [LARGE SCALE GENOMIC DNA]</scope>
    <source>
        <strain evidence="14 15">XR_2019</strain>
        <tissue evidence="14">Muscle</tissue>
    </source>
</reference>
<proteinExistence type="predicted"/>
<dbReference type="SUPFAM" id="SSF48726">
    <property type="entry name" value="Immunoglobulin"/>
    <property type="match status" value="1"/>
</dbReference>
<evidence type="ECO:0000256" key="5">
    <source>
        <dbReference type="ARBA" id="ARBA00022737"/>
    </source>
</evidence>
<protein>
    <recommendedName>
        <fullName evidence="13">Ig-like domain-containing protein</fullName>
    </recommendedName>
</protein>
<keyword evidence="9" id="KW-0675">Receptor</keyword>
<evidence type="ECO:0000256" key="7">
    <source>
        <dbReference type="ARBA" id="ARBA00023136"/>
    </source>
</evidence>
<comment type="subcellular location">
    <subcellularLocation>
        <location evidence="1">Cytoplasm</location>
    </subcellularLocation>
    <subcellularLocation>
        <location evidence="12">Endomembrane system</location>
        <topology evidence="12">Single-pass type I membrane protein</topology>
    </subcellularLocation>
</comment>
<gene>
    <name evidence="14" type="ORF">XENORESO_018429</name>
</gene>
<name>A0ABV0WC42_9TELE</name>
<evidence type="ECO:0000256" key="1">
    <source>
        <dbReference type="ARBA" id="ARBA00004496"/>
    </source>
</evidence>
<evidence type="ECO:0000256" key="2">
    <source>
        <dbReference type="ARBA" id="ARBA00022490"/>
    </source>
</evidence>
<keyword evidence="5" id="KW-0677">Repeat</keyword>
<evidence type="ECO:0000256" key="11">
    <source>
        <dbReference type="ARBA" id="ARBA00023319"/>
    </source>
</evidence>
<evidence type="ECO:0000256" key="12">
    <source>
        <dbReference type="ARBA" id="ARBA00046288"/>
    </source>
</evidence>
<evidence type="ECO:0000256" key="6">
    <source>
        <dbReference type="ARBA" id="ARBA00022989"/>
    </source>
</evidence>
<organism evidence="14 15">
    <name type="scientific">Xenotaenia resolanae</name>
    <dbReference type="NCBI Taxonomy" id="208358"/>
    <lineage>
        <taxon>Eukaryota</taxon>
        <taxon>Metazoa</taxon>
        <taxon>Chordata</taxon>
        <taxon>Craniata</taxon>
        <taxon>Vertebrata</taxon>
        <taxon>Euteleostomi</taxon>
        <taxon>Actinopterygii</taxon>
        <taxon>Neopterygii</taxon>
        <taxon>Teleostei</taxon>
        <taxon>Neoteleostei</taxon>
        <taxon>Acanthomorphata</taxon>
        <taxon>Ovalentaria</taxon>
        <taxon>Atherinomorphae</taxon>
        <taxon>Cyprinodontiformes</taxon>
        <taxon>Goodeidae</taxon>
        <taxon>Xenotaenia</taxon>
    </lineage>
</organism>
<sequence length="194" mass="22726">MKPQYAEVHKMLTARCTIKSRECGILSLFFSFEQISCSYENSEEIAQVINLETHCDGCEMLERHRRTKNSTYCMKVSMSLMVAENDTDLCYNSKMKFFEKAELSKSKDITCPDIEDFIQPGVEPKIVWYKECKPKQWRQTIERRKDILSIKEVREDDIGNYTCELPFGNFVVRRTTELSVTGKRIFHISTSFLL</sequence>
<comment type="caution">
    <text evidence="14">The sequence shown here is derived from an EMBL/GenBank/DDBJ whole genome shotgun (WGS) entry which is preliminary data.</text>
</comment>
<evidence type="ECO:0000256" key="4">
    <source>
        <dbReference type="ARBA" id="ARBA00022729"/>
    </source>
</evidence>